<dbReference type="InterPro" id="IPR016181">
    <property type="entry name" value="Acyl_CoA_acyltransferase"/>
</dbReference>
<dbReference type="PROSITE" id="PS51186">
    <property type="entry name" value="GNAT"/>
    <property type="match status" value="1"/>
</dbReference>
<dbReference type="PANTHER" id="PTHR43415">
    <property type="entry name" value="SPERMIDINE N(1)-ACETYLTRANSFERASE"/>
    <property type="match status" value="1"/>
</dbReference>
<name>Q697E4_ECOLX</name>
<sequence>MLKLVEYDRTFLDLSMKWLSDPEIASLVMVPSFTKVQQECFFNSLPTRENYYIKGLIYNGYPIGAAGIKNIYKEKGEYWGYIGEKQFWGKGIGKDIIRLIINNAKILGLTSLYLNVHRDNERAQKLYEKYGFIRMSVRGSVILMERSI</sequence>
<reference evidence="1" key="1">
    <citation type="journal article" date="2004" name="J. Clin. Microbiol.">
        <title>Identification of Escherichia coli O114 O-antigen gene cluster and development of an O114 serogroup-specific PCR assay.</title>
        <authorList>
            <person name="Feng L."/>
            <person name="Wang W."/>
            <person name="Tao J."/>
            <person name="Guo H."/>
            <person name="Krause G."/>
            <person name="Beutin L."/>
            <person name="Wang L."/>
        </authorList>
    </citation>
    <scope>NUCLEOTIDE SEQUENCE</scope>
</reference>
<accession>Q697E4</accession>
<dbReference type="InterPro" id="IPR000182">
    <property type="entry name" value="GNAT_dom"/>
</dbReference>
<dbReference type="Pfam" id="PF00583">
    <property type="entry name" value="Acetyltransf_1"/>
    <property type="match status" value="1"/>
</dbReference>
<dbReference type="Gene3D" id="3.40.630.30">
    <property type="match status" value="1"/>
</dbReference>
<protein>
    <submittedName>
        <fullName evidence="1">FdtC</fullName>
    </submittedName>
</protein>
<evidence type="ECO:0000313" key="1">
    <source>
        <dbReference type="EMBL" id="AAT77172.1"/>
    </source>
</evidence>
<dbReference type="CDD" id="cd04301">
    <property type="entry name" value="NAT_SF"/>
    <property type="match status" value="1"/>
</dbReference>
<organism evidence="1">
    <name type="scientific">Escherichia coli</name>
    <dbReference type="NCBI Taxonomy" id="562"/>
    <lineage>
        <taxon>Bacteria</taxon>
        <taxon>Pseudomonadati</taxon>
        <taxon>Pseudomonadota</taxon>
        <taxon>Gammaproteobacteria</taxon>
        <taxon>Enterobacterales</taxon>
        <taxon>Enterobacteriaceae</taxon>
        <taxon>Escherichia</taxon>
    </lineage>
</organism>
<dbReference type="SUPFAM" id="SSF55729">
    <property type="entry name" value="Acyl-CoA N-acyltransferases (Nat)"/>
    <property type="match status" value="1"/>
</dbReference>
<gene>
    <name evidence="1" type="primary">fdtC</name>
</gene>
<dbReference type="AlphaFoldDB" id="Q697E4"/>
<dbReference type="EMBL" id="AY573377">
    <property type="protein sequence ID" value="AAT77172.1"/>
    <property type="molecule type" value="Genomic_DNA"/>
</dbReference>
<dbReference type="GO" id="GO:0016747">
    <property type="term" value="F:acyltransferase activity, transferring groups other than amino-acyl groups"/>
    <property type="evidence" value="ECO:0007669"/>
    <property type="project" value="InterPro"/>
</dbReference>
<proteinExistence type="predicted"/>
<dbReference type="RefSeq" id="WP_000916337.1">
    <property type="nucleotide sequence ID" value="NZ_AP027775.1"/>
</dbReference>
<dbReference type="PANTHER" id="PTHR43415:SF3">
    <property type="entry name" value="GNAT-FAMILY ACETYLTRANSFERASE"/>
    <property type="match status" value="1"/>
</dbReference>